<keyword evidence="2" id="KW-0548">Nucleotidyltransferase</keyword>
<keyword evidence="1" id="KW-0808">Transferase</keyword>
<sequence>MNAELVVTDREGLLSRWIKPSSDTEDEQQKRAERMVKAAVDRSPVAAKAKVYAKGSYPNSTNVRRDSDVDIVVECCEVYFHDGAAPSSSTPKQRRPKSLWWPPEEWRSTVHSLLQDHFGRQQVDADHNVAFNIPAVDGSRPSIDVVPSYEYRAYRRLDGAGDPAIGSLVWCKDGKKIVNWPKQQLVNGRNKNTSTGHRYKNMVRALKNAENELVRLGRVTEQPSYLMECLVYNVPDPILKRGHSLDDTFRAALTHLIEGTLNDVHKSWAEPNEIKPLFGAGQKWSVDDAHKLVVETFYLLNYV</sequence>
<proteinExistence type="predicted"/>
<dbReference type="Proteomes" id="UP001237105">
    <property type="component" value="Unassembled WGS sequence"/>
</dbReference>
<evidence type="ECO:0000256" key="2">
    <source>
        <dbReference type="ARBA" id="ARBA00022695"/>
    </source>
</evidence>
<dbReference type="InterPro" id="IPR043519">
    <property type="entry name" value="NT_sf"/>
</dbReference>
<gene>
    <name evidence="6" type="ORF">QIT00_17440</name>
</gene>
<evidence type="ECO:0000256" key="1">
    <source>
        <dbReference type="ARBA" id="ARBA00022679"/>
    </source>
</evidence>
<keyword evidence="4" id="KW-0051">Antiviral defense</keyword>
<feature type="domain" description="cGAS/DncV-like nucleotidyltransferase C-terminal helical" evidence="5">
    <location>
        <begin position="187"/>
        <end position="296"/>
    </location>
</feature>
<evidence type="ECO:0000313" key="7">
    <source>
        <dbReference type="Proteomes" id="UP001237105"/>
    </source>
</evidence>
<evidence type="ECO:0000259" key="5">
    <source>
        <dbReference type="Pfam" id="PF26305"/>
    </source>
</evidence>
<protein>
    <recommendedName>
        <fullName evidence="5">cGAS/DncV-like nucleotidyltransferase C-terminal helical domain-containing protein</fullName>
    </recommendedName>
</protein>
<dbReference type="RefSeq" id="WP_282536203.1">
    <property type="nucleotide sequence ID" value="NZ_JASCIS010000016.1"/>
</dbReference>
<dbReference type="EMBL" id="JASCIS010000016">
    <property type="protein sequence ID" value="MDI3420318.1"/>
    <property type="molecule type" value="Genomic_DNA"/>
</dbReference>
<dbReference type="InterPro" id="IPR058909">
    <property type="entry name" value="CD_NTase_C"/>
</dbReference>
<evidence type="ECO:0000256" key="3">
    <source>
        <dbReference type="ARBA" id="ARBA00022741"/>
    </source>
</evidence>
<accession>A0ABT6SXI2</accession>
<evidence type="ECO:0000256" key="4">
    <source>
        <dbReference type="ARBA" id="ARBA00023118"/>
    </source>
</evidence>
<organism evidence="6 7">
    <name type="scientific">Streptomyces luteolus</name>
    <dbReference type="NCBI Taxonomy" id="3043615"/>
    <lineage>
        <taxon>Bacteria</taxon>
        <taxon>Bacillati</taxon>
        <taxon>Actinomycetota</taxon>
        <taxon>Actinomycetes</taxon>
        <taxon>Kitasatosporales</taxon>
        <taxon>Streptomycetaceae</taxon>
        <taxon>Streptomyces</taxon>
    </lineage>
</organism>
<keyword evidence="3" id="KW-0547">Nucleotide-binding</keyword>
<name>A0ABT6SXI2_9ACTN</name>
<reference evidence="6 7" key="1">
    <citation type="submission" date="2023-05" db="EMBL/GenBank/DDBJ databases">
        <title>Draft genome sequence of Streptomyces sp. B-S-A12 isolated from a cave soil in Thailand.</title>
        <authorList>
            <person name="Chamroensaksri N."/>
            <person name="Muangham S."/>
        </authorList>
    </citation>
    <scope>NUCLEOTIDE SEQUENCE [LARGE SCALE GENOMIC DNA]</scope>
    <source>
        <strain evidence="6 7">B-S-A12</strain>
    </source>
</reference>
<comment type="caution">
    <text evidence="6">The sequence shown here is derived from an EMBL/GenBank/DDBJ whole genome shotgun (WGS) entry which is preliminary data.</text>
</comment>
<evidence type="ECO:0000313" key="6">
    <source>
        <dbReference type="EMBL" id="MDI3420318.1"/>
    </source>
</evidence>
<dbReference type="Pfam" id="PF26305">
    <property type="entry name" value="CD_NTase_C"/>
    <property type="match status" value="1"/>
</dbReference>
<dbReference type="SUPFAM" id="SSF81301">
    <property type="entry name" value="Nucleotidyltransferase"/>
    <property type="match status" value="1"/>
</dbReference>
<keyword evidence="7" id="KW-1185">Reference proteome</keyword>